<dbReference type="GO" id="GO:0005524">
    <property type="term" value="F:ATP binding"/>
    <property type="evidence" value="ECO:0007669"/>
    <property type="project" value="UniProtKB-KW"/>
</dbReference>
<feature type="domain" description="DNA mismatch repair proteins mutS family" evidence="5">
    <location>
        <begin position="400"/>
        <end position="416"/>
    </location>
</feature>
<dbReference type="PANTHER" id="PTHR48466:SF2">
    <property type="entry name" value="OS10G0509000 PROTEIN"/>
    <property type="match status" value="1"/>
</dbReference>
<dbReference type="GO" id="GO:0004519">
    <property type="term" value="F:endonuclease activity"/>
    <property type="evidence" value="ECO:0007669"/>
    <property type="project" value="UniProtKB-KW"/>
</dbReference>
<organism evidence="6 7">
    <name type="scientific">Candidatus Enterococcus testudinis</name>
    <dbReference type="NCBI Taxonomy" id="1834191"/>
    <lineage>
        <taxon>Bacteria</taxon>
        <taxon>Bacillati</taxon>
        <taxon>Bacillota</taxon>
        <taxon>Bacilli</taxon>
        <taxon>Lactobacillales</taxon>
        <taxon>Enterococcaceae</taxon>
        <taxon>Enterococcus</taxon>
    </lineage>
</organism>
<dbReference type="GO" id="GO:0006298">
    <property type="term" value="P:mismatch repair"/>
    <property type="evidence" value="ECO:0007669"/>
    <property type="project" value="InterPro"/>
</dbReference>
<keyword evidence="2" id="KW-0540">Nuclease</keyword>
<dbReference type="EMBL" id="NGKU01000001">
    <property type="protein sequence ID" value="OTN76587.1"/>
    <property type="molecule type" value="Genomic_DNA"/>
</dbReference>
<dbReference type="PANTHER" id="PTHR48466">
    <property type="entry name" value="OS10G0509000 PROTEIN-RELATED"/>
    <property type="match status" value="1"/>
</dbReference>
<sequence length="622" mass="69855">MNIPQAAEFEQIKTQVSKKIISDYGKKRFAEEKPAASYTTAVKRMEETKEAVALLNAGLTIPFMGMQSAQHETEKIEKGFILLPHELVAYSDFLRSMPRIKAFLEKHRMLAPRLAGYGEVLADFTPITDQIDQMIRHQRVDPDANRQLRKIIRQIDQREADLKKVFLKFLAQGKYLQDNRMIKKNDRYTLPVKAEWQHQFKGSIIERSNKGGTVFIEPDSVARLNDRLIIAEAEKTAIEYQILAELTGMIAEELPAIYQSLDCLAVLDVIYARGKFCREINGVPLTINQQETLVLDHVTHPLLGDEAVPLDLSLGIDTRCMVITGPNAGGKTVVLKTVALVCGMAHHGLFPAHNGQSSVPFLKSLSMDIGDQQSLANALSTFSGHMANIAEILAGNQRHSIVLLDEIGSGTEPNEGTALAIAIMDALYRSGALLIATTHYGEIKQFAVDHADFQTAAMAFDPETLTPKYRLLINQVGESNAFWIAEKMQIPPHIVTQAATYMSTKQYPVDKETFTLLSETATPIDQQQVLKKGDQVLATDRGKKGVFYQYGENGQAEVWIEDRMEMIAVKRIQLLIKQAELYPADYDLDQLFMDHHSYKFNKDLNRGSKKAYKQLKKNHNRP</sequence>
<name>A0A242A6C0_9ENTE</name>
<dbReference type="Proteomes" id="UP000195043">
    <property type="component" value="Unassembled WGS sequence"/>
</dbReference>
<dbReference type="InterPro" id="IPR036187">
    <property type="entry name" value="DNA_mismatch_repair_MutS_sf"/>
</dbReference>
<keyword evidence="7" id="KW-1185">Reference proteome</keyword>
<evidence type="ECO:0000256" key="2">
    <source>
        <dbReference type="ARBA" id="ARBA00022759"/>
    </source>
</evidence>
<evidence type="ECO:0000259" key="5">
    <source>
        <dbReference type="PROSITE" id="PS00486"/>
    </source>
</evidence>
<dbReference type="Gene3D" id="3.40.50.300">
    <property type="entry name" value="P-loop containing nucleotide triphosphate hydrolases"/>
    <property type="match status" value="1"/>
</dbReference>
<evidence type="ECO:0000256" key="4">
    <source>
        <dbReference type="ARBA" id="ARBA00023125"/>
    </source>
</evidence>
<evidence type="ECO:0000313" key="7">
    <source>
        <dbReference type="Proteomes" id="UP000195043"/>
    </source>
</evidence>
<gene>
    <name evidence="6" type="ORF">A5886_001664</name>
</gene>
<dbReference type="InterPro" id="IPR005747">
    <property type="entry name" value="MutS2"/>
</dbReference>
<keyword evidence="1" id="KW-0547">Nucleotide-binding</keyword>
<protein>
    <recommendedName>
        <fullName evidence="5">DNA mismatch repair proteins mutS family domain-containing protein</fullName>
    </recommendedName>
</protein>
<dbReference type="SMART" id="SM00534">
    <property type="entry name" value="MUTSac"/>
    <property type="match status" value="1"/>
</dbReference>
<dbReference type="GO" id="GO:0016887">
    <property type="term" value="F:ATP hydrolysis activity"/>
    <property type="evidence" value="ECO:0007669"/>
    <property type="project" value="InterPro"/>
</dbReference>
<dbReference type="SMART" id="SM00533">
    <property type="entry name" value="MUTSd"/>
    <property type="match status" value="1"/>
</dbReference>
<dbReference type="InterPro" id="IPR045076">
    <property type="entry name" value="MutS"/>
</dbReference>
<dbReference type="NCBIfam" id="TIGR01069">
    <property type="entry name" value="mutS2"/>
    <property type="match status" value="1"/>
</dbReference>
<keyword evidence="3" id="KW-0067">ATP-binding</keyword>
<dbReference type="InterPro" id="IPR027417">
    <property type="entry name" value="P-loop_NTPase"/>
</dbReference>
<dbReference type="InterPro" id="IPR007696">
    <property type="entry name" value="DNA_mismatch_repair_MutS_core"/>
</dbReference>
<dbReference type="SUPFAM" id="SSF52540">
    <property type="entry name" value="P-loop containing nucleoside triphosphate hydrolases"/>
    <property type="match status" value="1"/>
</dbReference>
<dbReference type="SUPFAM" id="SSF48334">
    <property type="entry name" value="DNA repair protein MutS, domain III"/>
    <property type="match status" value="1"/>
</dbReference>
<dbReference type="GO" id="GO:0140664">
    <property type="term" value="F:ATP-dependent DNA damage sensor activity"/>
    <property type="evidence" value="ECO:0007669"/>
    <property type="project" value="InterPro"/>
</dbReference>
<dbReference type="RefSeq" id="WP_086274525.1">
    <property type="nucleotide sequence ID" value="NZ_NGKU01000001.1"/>
</dbReference>
<evidence type="ECO:0000256" key="3">
    <source>
        <dbReference type="ARBA" id="ARBA00022840"/>
    </source>
</evidence>
<reference evidence="6 7" key="1">
    <citation type="submission" date="2017-05" db="EMBL/GenBank/DDBJ databases">
        <title>The Genome Sequence of Enterococcus sp. 8G7_MSG3316.</title>
        <authorList>
            <consortium name="The Broad Institute Genomics Platform"/>
            <consortium name="The Broad Institute Genomic Center for Infectious Diseases"/>
            <person name="Earl A."/>
            <person name="Manson A."/>
            <person name="Schwartman J."/>
            <person name="Gilmore M."/>
            <person name="Abouelleil A."/>
            <person name="Cao P."/>
            <person name="Chapman S."/>
            <person name="Cusick C."/>
            <person name="Shea T."/>
            <person name="Young S."/>
            <person name="Neafsey D."/>
            <person name="Nusbaum C."/>
            <person name="Birren B."/>
        </authorList>
    </citation>
    <scope>NUCLEOTIDE SEQUENCE [LARGE SCALE GENOMIC DNA]</scope>
    <source>
        <strain evidence="6 7">8G7_MSG3316</strain>
    </source>
</reference>
<dbReference type="PIRSF" id="PIRSF005814">
    <property type="entry name" value="MutS_YshD"/>
    <property type="match status" value="1"/>
</dbReference>
<dbReference type="AlphaFoldDB" id="A0A242A6C0"/>
<dbReference type="OrthoDB" id="9808166at2"/>
<dbReference type="InterPro" id="IPR000432">
    <property type="entry name" value="DNA_mismatch_repair_MutS_C"/>
</dbReference>
<keyword evidence="2" id="KW-0378">Hydrolase</keyword>
<accession>A0A242A6C0</accession>
<dbReference type="PROSITE" id="PS00486">
    <property type="entry name" value="DNA_MISMATCH_REPAIR_2"/>
    <property type="match status" value="1"/>
</dbReference>
<dbReference type="GO" id="GO:0045910">
    <property type="term" value="P:negative regulation of DNA recombination"/>
    <property type="evidence" value="ECO:0007669"/>
    <property type="project" value="InterPro"/>
</dbReference>
<evidence type="ECO:0000313" key="6">
    <source>
        <dbReference type="EMBL" id="OTN76587.1"/>
    </source>
</evidence>
<dbReference type="Pfam" id="PF00488">
    <property type="entry name" value="MutS_V"/>
    <property type="match status" value="1"/>
</dbReference>
<dbReference type="GO" id="GO:0030983">
    <property type="term" value="F:mismatched DNA binding"/>
    <property type="evidence" value="ECO:0007669"/>
    <property type="project" value="InterPro"/>
</dbReference>
<comment type="caution">
    <text evidence="6">The sequence shown here is derived from an EMBL/GenBank/DDBJ whole genome shotgun (WGS) entry which is preliminary data.</text>
</comment>
<proteinExistence type="predicted"/>
<dbReference type="STRING" id="1834191.A5886_001664"/>
<keyword evidence="4" id="KW-0238">DNA-binding</keyword>
<keyword evidence="2" id="KW-0255">Endonuclease</keyword>
<evidence type="ECO:0000256" key="1">
    <source>
        <dbReference type="ARBA" id="ARBA00022741"/>
    </source>
</evidence>